<comment type="caution">
    <text evidence="2">The sequence shown here is derived from an EMBL/GenBank/DDBJ whole genome shotgun (WGS) entry which is preliminary data.</text>
</comment>
<evidence type="ECO:0000313" key="3">
    <source>
        <dbReference type="Proteomes" id="UP001232148"/>
    </source>
</evidence>
<feature type="compositionally biased region" description="Basic and acidic residues" evidence="1">
    <location>
        <begin position="11"/>
        <end position="25"/>
    </location>
</feature>
<gene>
    <name evidence="2" type="ORF">LX32DRAFT_707206</name>
</gene>
<accession>A0AAD9H991</accession>
<feature type="region of interest" description="Disordered" evidence="1">
    <location>
        <begin position="1"/>
        <end position="40"/>
    </location>
</feature>
<protein>
    <submittedName>
        <fullName evidence="2">Uncharacterized protein</fullName>
    </submittedName>
</protein>
<dbReference type="AlphaFoldDB" id="A0AAD9H991"/>
<organism evidence="2 3">
    <name type="scientific">Colletotrichum zoysiae</name>
    <dbReference type="NCBI Taxonomy" id="1216348"/>
    <lineage>
        <taxon>Eukaryota</taxon>
        <taxon>Fungi</taxon>
        <taxon>Dikarya</taxon>
        <taxon>Ascomycota</taxon>
        <taxon>Pezizomycotina</taxon>
        <taxon>Sordariomycetes</taxon>
        <taxon>Hypocreomycetidae</taxon>
        <taxon>Glomerellales</taxon>
        <taxon>Glomerellaceae</taxon>
        <taxon>Colletotrichum</taxon>
        <taxon>Colletotrichum graminicola species complex</taxon>
    </lineage>
</organism>
<name>A0AAD9H991_9PEZI</name>
<dbReference type="EMBL" id="MU842989">
    <property type="protein sequence ID" value="KAK2023722.1"/>
    <property type="molecule type" value="Genomic_DNA"/>
</dbReference>
<evidence type="ECO:0000313" key="2">
    <source>
        <dbReference type="EMBL" id="KAK2023722.1"/>
    </source>
</evidence>
<evidence type="ECO:0000256" key="1">
    <source>
        <dbReference type="SAM" id="MobiDB-lite"/>
    </source>
</evidence>
<keyword evidence="3" id="KW-1185">Reference proteome</keyword>
<reference evidence="2" key="1">
    <citation type="submission" date="2021-06" db="EMBL/GenBank/DDBJ databases">
        <title>Comparative genomics, transcriptomics and evolutionary studies reveal genomic signatures of adaptation to plant cell wall in hemibiotrophic fungi.</title>
        <authorList>
            <consortium name="DOE Joint Genome Institute"/>
            <person name="Baroncelli R."/>
            <person name="Diaz J.F."/>
            <person name="Benocci T."/>
            <person name="Peng M."/>
            <person name="Battaglia E."/>
            <person name="Haridas S."/>
            <person name="Andreopoulos W."/>
            <person name="Labutti K."/>
            <person name="Pangilinan J."/>
            <person name="Floch G.L."/>
            <person name="Makela M.R."/>
            <person name="Henrissat B."/>
            <person name="Grigoriev I.V."/>
            <person name="Crouch J.A."/>
            <person name="De Vries R.P."/>
            <person name="Sukno S.A."/>
            <person name="Thon M.R."/>
        </authorList>
    </citation>
    <scope>NUCLEOTIDE SEQUENCE</scope>
    <source>
        <strain evidence="2">MAFF235873</strain>
    </source>
</reference>
<dbReference type="Proteomes" id="UP001232148">
    <property type="component" value="Unassembled WGS sequence"/>
</dbReference>
<proteinExistence type="predicted"/>
<sequence>MVAPRPQKPAPADDEHNQSVLRPDRSSNSSTDDRDDDRDDDEAAINRQLRNDINQLKQSPVAETIDVVHQRLADISARYNVSHTHAEILRLLPSKIKAIIKLANQGQELQKTVFSVIRLWRITQSTLFDTFGHSTSERLCKALKALAKDHDANDPRPRRQMRN</sequence>